<accession>A0ABR8JZI5</accession>
<dbReference type="RefSeq" id="WP_190953385.1">
    <property type="nucleotide sequence ID" value="NZ_JACJTU010000001.1"/>
</dbReference>
<reference evidence="1 2" key="1">
    <citation type="journal article" date="2020" name="ISME J.">
        <title>Comparative genomics reveals insights into cyanobacterial evolution and habitat adaptation.</title>
        <authorList>
            <person name="Chen M.Y."/>
            <person name="Teng W.K."/>
            <person name="Zhao L."/>
            <person name="Hu C.X."/>
            <person name="Zhou Y.K."/>
            <person name="Han B.P."/>
            <person name="Song L.R."/>
            <person name="Shu W.S."/>
        </authorList>
    </citation>
    <scope>NUCLEOTIDE SEQUENCE [LARGE SCALE GENOMIC DNA]</scope>
    <source>
        <strain evidence="1 2">FACHB-159</strain>
    </source>
</reference>
<sequence>MATIKIHDLSPAGSELFQDSESFLNELTDEELGVHGGLRIASVTVTVTVSWTWTWTW</sequence>
<comment type="caution">
    <text evidence="1">The sequence shown here is derived from an EMBL/GenBank/DDBJ whole genome shotgun (WGS) entry which is preliminary data.</text>
</comment>
<name>A0ABR8JZI5_9NOSO</name>
<keyword evidence="2" id="KW-1185">Reference proteome</keyword>
<gene>
    <name evidence="1" type="ORF">H6H03_01915</name>
</gene>
<protein>
    <submittedName>
        <fullName evidence="1">Uncharacterized protein</fullName>
    </submittedName>
</protein>
<organism evidence="1 2">
    <name type="scientific">Nostoc paludosum FACHB-159</name>
    <dbReference type="NCBI Taxonomy" id="2692908"/>
    <lineage>
        <taxon>Bacteria</taxon>
        <taxon>Bacillati</taxon>
        <taxon>Cyanobacteriota</taxon>
        <taxon>Cyanophyceae</taxon>
        <taxon>Nostocales</taxon>
        <taxon>Nostocaceae</taxon>
        <taxon>Nostoc</taxon>
    </lineage>
</organism>
<proteinExistence type="predicted"/>
<evidence type="ECO:0000313" key="2">
    <source>
        <dbReference type="Proteomes" id="UP000637383"/>
    </source>
</evidence>
<evidence type="ECO:0000313" key="1">
    <source>
        <dbReference type="EMBL" id="MBD2732673.1"/>
    </source>
</evidence>
<dbReference type="EMBL" id="JACJTU010000001">
    <property type="protein sequence ID" value="MBD2732673.1"/>
    <property type="molecule type" value="Genomic_DNA"/>
</dbReference>
<dbReference type="Proteomes" id="UP000637383">
    <property type="component" value="Unassembled WGS sequence"/>
</dbReference>